<evidence type="ECO:0000313" key="2">
    <source>
        <dbReference type="EMBL" id="KAF5940732.1"/>
    </source>
</evidence>
<accession>A0A7J7GIT8</accession>
<dbReference type="Proteomes" id="UP000593564">
    <property type="component" value="Unassembled WGS sequence"/>
</dbReference>
<feature type="region of interest" description="Disordered" evidence="1">
    <location>
        <begin position="1"/>
        <end position="20"/>
    </location>
</feature>
<reference evidence="2 3" key="2">
    <citation type="submission" date="2020-07" db="EMBL/GenBank/DDBJ databases">
        <title>Genome assembly of wild tea tree DASZ reveals pedigree and selection history of tea varieties.</title>
        <authorList>
            <person name="Zhang W."/>
        </authorList>
    </citation>
    <scope>NUCLEOTIDE SEQUENCE [LARGE SCALE GENOMIC DNA]</scope>
    <source>
        <strain evidence="3">cv. G240</strain>
        <tissue evidence="2">Leaf</tissue>
    </source>
</reference>
<dbReference type="AlphaFoldDB" id="A0A7J7GIT8"/>
<comment type="caution">
    <text evidence="2">The sequence shown here is derived from an EMBL/GenBank/DDBJ whole genome shotgun (WGS) entry which is preliminary data.</text>
</comment>
<sequence length="52" mass="5870">MEKQDALAENQVDQQQTTGPYLMQNYAGEATAIEETLTYILTAQTPNQDHKQ</sequence>
<dbReference type="EMBL" id="JACBKZ010000010">
    <property type="protein sequence ID" value="KAF5940732.1"/>
    <property type="molecule type" value="Genomic_DNA"/>
</dbReference>
<organism evidence="2 3">
    <name type="scientific">Camellia sinensis</name>
    <name type="common">Tea plant</name>
    <name type="synonym">Thea sinensis</name>
    <dbReference type="NCBI Taxonomy" id="4442"/>
    <lineage>
        <taxon>Eukaryota</taxon>
        <taxon>Viridiplantae</taxon>
        <taxon>Streptophyta</taxon>
        <taxon>Embryophyta</taxon>
        <taxon>Tracheophyta</taxon>
        <taxon>Spermatophyta</taxon>
        <taxon>Magnoliopsida</taxon>
        <taxon>eudicotyledons</taxon>
        <taxon>Gunneridae</taxon>
        <taxon>Pentapetalae</taxon>
        <taxon>asterids</taxon>
        <taxon>Ericales</taxon>
        <taxon>Theaceae</taxon>
        <taxon>Camellia</taxon>
    </lineage>
</organism>
<keyword evidence="3" id="KW-1185">Reference proteome</keyword>
<proteinExistence type="predicted"/>
<protein>
    <submittedName>
        <fullName evidence="2">Uncharacterized protein</fullName>
    </submittedName>
</protein>
<name>A0A7J7GIT8_CAMSI</name>
<evidence type="ECO:0000313" key="3">
    <source>
        <dbReference type="Proteomes" id="UP000593564"/>
    </source>
</evidence>
<reference evidence="3" key="1">
    <citation type="journal article" date="2020" name="Nat. Commun.">
        <title>Genome assembly of wild tea tree DASZ reveals pedigree and selection history of tea varieties.</title>
        <authorList>
            <person name="Zhang W."/>
            <person name="Zhang Y."/>
            <person name="Qiu H."/>
            <person name="Guo Y."/>
            <person name="Wan H."/>
            <person name="Zhang X."/>
            <person name="Scossa F."/>
            <person name="Alseekh S."/>
            <person name="Zhang Q."/>
            <person name="Wang P."/>
            <person name="Xu L."/>
            <person name="Schmidt M.H."/>
            <person name="Jia X."/>
            <person name="Li D."/>
            <person name="Zhu A."/>
            <person name="Guo F."/>
            <person name="Chen W."/>
            <person name="Ni D."/>
            <person name="Usadel B."/>
            <person name="Fernie A.R."/>
            <person name="Wen W."/>
        </authorList>
    </citation>
    <scope>NUCLEOTIDE SEQUENCE [LARGE SCALE GENOMIC DNA]</scope>
    <source>
        <strain evidence="3">cv. G240</strain>
    </source>
</reference>
<evidence type="ECO:0000256" key="1">
    <source>
        <dbReference type="SAM" id="MobiDB-lite"/>
    </source>
</evidence>
<gene>
    <name evidence="2" type="ORF">HYC85_021899</name>
</gene>